<reference evidence="6 7" key="2">
    <citation type="submission" date="2018-09" db="EMBL/GenBank/DDBJ databases">
        <title>A high-quality reference genome of wild soybean provides a powerful tool to mine soybean genomes.</title>
        <authorList>
            <person name="Xie M."/>
            <person name="Chung C.Y.L."/>
            <person name="Li M.-W."/>
            <person name="Wong F.-L."/>
            <person name="Chan T.-F."/>
            <person name="Lam H.-M."/>
        </authorList>
    </citation>
    <scope>NUCLEOTIDE SEQUENCE [LARGE SCALE GENOMIC DNA]</scope>
    <source>
        <strain evidence="7">cv. W05</strain>
        <tissue evidence="6">Hypocotyl of etiolated seedlings</tissue>
    </source>
</reference>
<dbReference type="PANTHER" id="PTHR33669:SF1">
    <property type="entry name" value="PROTEIN NIM1-INTERACTING 1"/>
    <property type="match status" value="1"/>
</dbReference>
<feature type="region of interest" description="Disordered" evidence="4">
    <location>
        <begin position="80"/>
        <end position="121"/>
    </location>
</feature>
<feature type="compositionally biased region" description="Basic and acidic residues" evidence="4">
    <location>
        <begin position="102"/>
        <end position="114"/>
    </location>
</feature>
<organism evidence="5">
    <name type="scientific">Glycine soja</name>
    <name type="common">Wild soybean</name>
    <dbReference type="NCBI Taxonomy" id="3848"/>
    <lineage>
        <taxon>Eukaryota</taxon>
        <taxon>Viridiplantae</taxon>
        <taxon>Streptophyta</taxon>
        <taxon>Embryophyta</taxon>
        <taxon>Tracheophyta</taxon>
        <taxon>Spermatophyta</taxon>
        <taxon>Magnoliopsida</taxon>
        <taxon>eudicotyledons</taxon>
        <taxon>Gunneridae</taxon>
        <taxon>Pentapetalae</taxon>
        <taxon>rosids</taxon>
        <taxon>fabids</taxon>
        <taxon>Fabales</taxon>
        <taxon>Fabaceae</taxon>
        <taxon>Papilionoideae</taxon>
        <taxon>50 kb inversion clade</taxon>
        <taxon>NPAAA clade</taxon>
        <taxon>indigoferoid/millettioid clade</taxon>
        <taxon>Phaseoleae</taxon>
        <taxon>Glycine</taxon>
        <taxon>Glycine subgen. Soja</taxon>
    </lineage>
</organism>
<name>A0A0B2Q2C4_GLYSO</name>
<evidence type="ECO:0000256" key="3">
    <source>
        <dbReference type="ARBA" id="ARBA00023242"/>
    </source>
</evidence>
<dbReference type="PANTHER" id="PTHR33669">
    <property type="entry name" value="PROTEIN NEGATIVE REGULATOR OF RESISTANCE"/>
    <property type="match status" value="1"/>
</dbReference>
<dbReference type="Proteomes" id="UP000289340">
    <property type="component" value="Chromosome 3"/>
</dbReference>
<dbReference type="Gramene" id="XM_028370560.1">
    <property type="protein sequence ID" value="XP_028226361.1"/>
    <property type="gene ID" value="LOC114407456"/>
</dbReference>
<sequence>MENKKRKGKDYEVEDEEMKMDKFYALLRRYRDARDRRRKELQELDKSEKEKRMKAGTEQHRVWVPSFEWEDFTDQVQFRGQQYMQFPTSSTSPSPLAGGTDNKQRKHDDQHSHSLDLNLTL</sequence>
<dbReference type="Pfam" id="PF15699">
    <property type="entry name" value="NPR1_interact"/>
    <property type="match status" value="1"/>
</dbReference>
<dbReference type="AlphaFoldDB" id="A0A0B2Q2C4"/>
<evidence type="ECO:0000313" key="6">
    <source>
        <dbReference type="EMBL" id="RZC21930.1"/>
    </source>
</evidence>
<keyword evidence="3" id="KW-0539">Nucleus</keyword>
<dbReference type="EMBL" id="QZWG01000003">
    <property type="protein sequence ID" value="RZC21930.1"/>
    <property type="molecule type" value="Genomic_DNA"/>
</dbReference>
<comment type="similarity">
    <text evidence="2">Belongs to the NPR1-interactor family.</text>
</comment>
<gene>
    <name evidence="6" type="ORF">D0Y65_007908</name>
    <name evidence="5" type="ORF">glysoja_028552</name>
</gene>
<reference evidence="5" key="1">
    <citation type="submission" date="2014-07" db="EMBL/GenBank/DDBJ databases">
        <title>Identification of a novel salt tolerance gene in wild soybean by whole-genome sequencing.</title>
        <authorList>
            <person name="Lam H.-M."/>
            <person name="Qi X."/>
            <person name="Li M.-W."/>
            <person name="Liu X."/>
            <person name="Xie M."/>
            <person name="Ni M."/>
            <person name="Xu X."/>
        </authorList>
    </citation>
    <scope>NUCLEOTIDE SEQUENCE [LARGE SCALE GENOMIC DNA]</scope>
    <source>
        <tissue evidence="5">Root</tissue>
    </source>
</reference>
<protein>
    <recommendedName>
        <fullName evidence="8">Protein NIM1-INTERACTING 1</fullName>
    </recommendedName>
</protein>
<dbReference type="GO" id="GO:0005634">
    <property type="term" value="C:nucleus"/>
    <property type="evidence" value="ECO:0007669"/>
    <property type="project" value="UniProtKB-SubCell"/>
</dbReference>
<dbReference type="Proteomes" id="UP000053555">
    <property type="component" value="Unassembled WGS sequence"/>
</dbReference>
<accession>A0A0B2Q2C4</accession>
<proteinExistence type="inferred from homology"/>
<evidence type="ECO:0000313" key="5">
    <source>
        <dbReference type="EMBL" id="KHN14154.1"/>
    </source>
</evidence>
<feature type="compositionally biased region" description="Polar residues" evidence="4">
    <location>
        <begin position="80"/>
        <end position="94"/>
    </location>
</feature>
<keyword evidence="7" id="KW-1185">Reference proteome</keyword>
<dbReference type="EMBL" id="KN661836">
    <property type="protein sequence ID" value="KHN14154.1"/>
    <property type="molecule type" value="Genomic_DNA"/>
</dbReference>
<dbReference type="InterPro" id="IPR031425">
    <property type="entry name" value="NPR1/NH1-interacting"/>
</dbReference>
<comment type="subcellular location">
    <subcellularLocation>
        <location evidence="1">Nucleus</location>
    </subcellularLocation>
</comment>
<evidence type="ECO:0000256" key="2">
    <source>
        <dbReference type="ARBA" id="ARBA00009937"/>
    </source>
</evidence>
<evidence type="ECO:0000256" key="4">
    <source>
        <dbReference type="SAM" id="MobiDB-lite"/>
    </source>
</evidence>
<evidence type="ECO:0000313" key="7">
    <source>
        <dbReference type="Proteomes" id="UP000289340"/>
    </source>
</evidence>
<evidence type="ECO:0008006" key="8">
    <source>
        <dbReference type="Google" id="ProtNLM"/>
    </source>
</evidence>
<dbReference type="GO" id="GO:0010112">
    <property type="term" value="P:regulation of systemic acquired resistance"/>
    <property type="evidence" value="ECO:0007669"/>
    <property type="project" value="InterPro"/>
</dbReference>
<evidence type="ECO:0000256" key="1">
    <source>
        <dbReference type="ARBA" id="ARBA00004123"/>
    </source>
</evidence>